<dbReference type="RefSeq" id="WP_105074364.1">
    <property type="nucleotide sequence ID" value="NZ_PPGH01000037.1"/>
</dbReference>
<organism evidence="3 4">
    <name type="scientific">Chromatium okenii</name>
    <dbReference type="NCBI Taxonomy" id="61644"/>
    <lineage>
        <taxon>Bacteria</taxon>
        <taxon>Pseudomonadati</taxon>
        <taxon>Pseudomonadota</taxon>
        <taxon>Gammaproteobacteria</taxon>
        <taxon>Chromatiales</taxon>
        <taxon>Chromatiaceae</taxon>
        <taxon>Chromatium</taxon>
    </lineage>
</organism>
<evidence type="ECO:0000313" key="4">
    <source>
        <dbReference type="Proteomes" id="UP000239936"/>
    </source>
</evidence>
<name>A0A2S7XP25_9GAMM</name>
<evidence type="ECO:0000256" key="2">
    <source>
        <dbReference type="SAM" id="MobiDB-lite"/>
    </source>
</evidence>
<keyword evidence="1" id="KW-0175">Coiled coil</keyword>
<dbReference type="OrthoDB" id="5770440at2"/>
<proteinExistence type="predicted"/>
<keyword evidence="4" id="KW-1185">Reference proteome</keyword>
<dbReference type="EMBL" id="PPGH01000037">
    <property type="protein sequence ID" value="PQJ95323.1"/>
    <property type="molecule type" value="Genomic_DNA"/>
</dbReference>
<accession>A0A2S7XP25</accession>
<feature type="region of interest" description="Disordered" evidence="2">
    <location>
        <begin position="63"/>
        <end position="84"/>
    </location>
</feature>
<evidence type="ECO:0000313" key="3">
    <source>
        <dbReference type="EMBL" id="PQJ95323.1"/>
    </source>
</evidence>
<dbReference type="Proteomes" id="UP000239936">
    <property type="component" value="Unassembled WGS sequence"/>
</dbReference>
<feature type="coiled-coil region" evidence="1">
    <location>
        <begin position="1"/>
        <end position="35"/>
    </location>
</feature>
<comment type="caution">
    <text evidence="3">The sequence shown here is derived from an EMBL/GenBank/DDBJ whole genome shotgun (WGS) entry which is preliminary data.</text>
</comment>
<evidence type="ECO:0000256" key="1">
    <source>
        <dbReference type="SAM" id="Coils"/>
    </source>
</evidence>
<protein>
    <submittedName>
        <fullName evidence="3">H-NS histone family protein</fullName>
    </submittedName>
</protein>
<dbReference type="AlphaFoldDB" id="A0A2S7XP25"/>
<sequence length="135" mass="15872">MEYANLSLEELKRLRDETENRQAELNRLLEERRQAGKDNVIQQIRDIIEGNGYSYDDITPFIAPKKRRGRGPAKKHSTATRQYTHYVDPENAKHIYVRGVLPRWMKQKMQEQGYDPRSKADREVFKANSLKAVLV</sequence>
<feature type="compositionally biased region" description="Basic residues" evidence="2">
    <location>
        <begin position="64"/>
        <end position="78"/>
    </location>
</feature>
<reference evidence="3 4" key="1">
    <citation type="submission" date="2018-01" db="EMBL/GenBank/DDBJ databases">
        <title>The complete genome sequence of Chromatium okenii LaCa, a purple sulfur bacterium with a turbulent life.</title>
        <authorList>
            <person name="Luedin S.M."/>
            <person name="Liechti N."/>
            <person name="Storelli N."/>
            <person name="Danza F."/>
            <person name="Wittwer M."/>
            <person name="Pothier J.F."/>
            <person name="Tonolla M.A."/>
        </authorList>
    </citation>
    <scope>NUCLEOTIDE SEQUENCE [LARGE SCALE GENOMIC DNA]</scope>
    <source>
        <strain evidence="3 4">LaCa</strain>
    </source>
</reference>
<gene>
    <name evidence="3" type="ORF">CXB77_13865</name>
</gene>